<keyword evidence="3" id="KW-1185">Reference proteome</keyword>
<feature type="chain" id="PRO_5043408468" description="Capsule assembly protein Wzi" evidence="1">
    <location>
        <begin position="23"/>
        <end position="434"/>
    </location>
</feature>
<reference evidence="2 3" key="1">
    <citation type="submission" date="2020-09" db="EMBL/GenBank/DDBJ databases">
        <title>Pseudoxanthomonas sp. CAU 1598 isolated from sand of Yaerae Beach.</title>
        <authorList>
            <person name="Kim W."/>
        </authorList>
    </citation>
    <scope>NUCLEOTIDE SEQUENCE [LARGE SCALE GENOMIC DNA]</scope>
    <source>
        <strain evidence="2 3">CAU 1598</strain>
    </source>
</reference>
<evidence type="ECO:0000256" key="1">
    <source>
        <dbReference type="SAM" id="SignalP"/>
    </source>
</evidence>
<proteinExistence type="predicted"/>
<evidence type="ECO:0000313" key="3">
    <source>
        <dbReference type="Proteomes" id="UP000613768"/>
    </source>
</evidence>
<dbReference type="EMBL" id="JACYTR010000084">
    <property type="protein sequence ID" value="MBD8528115.1"/>
    <property type="molecule type" value="Genomic_DNA"/>
</dbReference>
<gene>
    <name evidence="2" type="ORF">IFO71_20395</name>
</gene>
<comment type="caution">
    <text evidence="2">The sequence shown here is derived from an EMBL/GenBank/DDBJ whole genome shotgun (WGS) entry which is preliminary data.</text>
</comment>
<evidence type="ECO:0000313" key="2">
    <source>
        <dbReference type="EMBL" id="MBD8528115.1"/>
    </source>
</evidence>
<feature type="signal peptide" evidence="1">
    <location>
        <begin position="1"/>
        <end position="22"/>
    </location>
</feature>
<organism evidence="2 3">
    <name type="scientific">Pseudomarimonas arenosa</name>
    <dbReference type="NCBI Taxonomy" id="2774145"/>
    <lineage>
        <taxon>Bacteria</taxon>
        <taxon>Pseudomonadati</taxon>
        <taxon>Pseudomonadota</taxon>
        <taxon>Gammaproteobacteria</taxon>
        <taxon>Lysobacterales</taxon>
        <taxon>Lysobacteraceae</taxon>
        <taxon>Pseudomarimonas</taxon>
    </lineage>
</organism>
<keyword evidence="1" id="KW-0732">Signal</keyword>
<accession>A0AAW3ZTH5</accession>
<dbReference type="AlphaFoldDB" id="A0AAW3ZTH5"/>
<evidence type="ECO:0008006" key="4">
    <source>
        <dbReference type="Google" id="ProtNLM"/>
    </source>
</evidence>
<sequence>MQTRQIISWLFAASFATGAAQAGVHTVQLTVDPAIVPDIVASENAGDFLLAYSSRGGVNGNWFNDGVLGPAESLHFRTLGRFDYATPHLAFKPGYGVLLSFEETTRPDSPFGFPVMGMWLKHLNASLSGPAPREVDIRRGLARPSAFEMDLLSDTRSGRCCTLLAYSHPWNGWLGLELMSGNGEALANRKDLQVDGSADLRVRNPAIAYQSDAGFFAVAYETRRDIRVRLVYPTLISASRAEFKWISGDYVVANKTQPARYESLVDGHPSIAYSAELRQFLVTWLDHTQSTGERRRVMARALTRGGLPSGSTFTVQSSCAVGSWTCLLTRPAASGAPQVFAFGGGFQLSFAAMPWNQLDRQWGVLGHRVNSSGSGFTISTRWLTPISDAEIGSLRTAYDPRSGIAAATWLATTRSVGDRITIENTSLLISDFLP</sequence>
<dbReference type="Proteomes" id="UP000613768">
    <property type="component" value="Unassembled WGS sequence"/>
</dbReference>
<name>A0AAW3ZTH5_9GAMM</name>
<dbReference type="RefSeq" id="WP_192031535.1">
    <property type="nucleotide sequence ID" value="NZ_JACYTR010000084.1"/>
</dbReference>
<protein>
    <recommendedName>
        <fullName evidence="4">Capsule assembly protein Wzi</fullName>
    </recommendedName>
</protein>